<dbReference type="Gene3D" id="3.40.50.1110">
    <property type="entry name" value="SGNH hydrolase"/>
    <property type="match status" value="1"/>
</dbReference>
<keyword evidence="3" id="KW-1185">Reference proteome</keyword>
<evidence type="ECO:0000313" key="3">
    <source>
        <dbReference type="Proteomes" id="UP000823201"/>
    </source>
</evidence>
<dbReference type="InterPro" id="IPR036514">
    <property type="entry name" value="SGNH_hydro_sf"/>
</dbReference>
<dbReference type="EMBL" id="JAFBEV010000009">
    <property type="protein sequence ID" value="MBM7657899.1"/>
    <property type="molecule type" value="Genomic_DNA"/>
</dbReference>
<dbReference type="PANTHER" id="PTHR30383:SF5">
    <property type="entry name" value="SGNH HYDROLASE-TYPE ESTERASE DOMAIN-CONTAINING PROTEIN"/>
    <property type="match status" value="1"/>
</dbReference>
<feature type="domain" description="SGNH hydrolase-type esterase" evidence="1">
    <location>
        <begin position="5"/>
        <end position="210"/>
    </location>
</feature>
<dbReference type="Proteomes" id="UP000823201">
    <property type="component" value="Unassembled WGS sequence"/>
</dbReference>
<gene>
    <name evidence="2" type="ORF">JOC27_001349</name>
</gene>
<dbReference type="InterPro" id="IPR051532">
    <property type="entry name" value="Ester_Hydrolysis_Enzymes"/>
</dbReference>
<proteinExistence type="predicted"/>
<accession>A0ABS2Q7Y3</accession>
<evidence type="ECO:0000259" key="1">
    <source>
        <dbReference type="Pfam" id="PF13472"/>
    </source>
</evidence>
<name>A0ABS2Q7Y3_9BACL</name>
<dbReference type="Pfam" id="PF13472">
    <property type="entry name" value="Lipase_GDSL_2"/>
    <property type="match status" value="1"/>
</dbReference>
<dbReference type="InterPro" id="IPR013830">
    <property type="entry name" value="SGNH_hydro"/>
</dbReference>
<reference evidence="2 3" key="1">
    <citation type="submission" date="2021-01" db="EMBL/GenBank/DDBJ databases">
        <title>Genomic Encyclopedia of Type Strains, Phase IV (KMG-IV): sequencing the most valuable type-strain genomes for metagenomic binning, comparative biology and taxonomic classification.</title>
        <authorList>
            <person name="Goeker M."/>
        </authorList>
    </citation>
    <scope>NUCLEOTIDE SEQUENCE [LARGE SCALE GENOMIC DNA]</scope>
    <source>
        <strain evidence="2 3">DSM 100968</strain>
    </source>
</reference>
<sequence length="231" mass="26122">MRIICFGDSVTRGITFLNGRFKIIRNNYPALLQKGLGEKDVVINKGVFNDNSDCLLKRLDEDVLDLHPDLVLINIGGNDCNFRWDQVARLPEEEHIPVVPLNRYLNNIKLITEKISSSGSMPVLLSLLPLDPVRYYQALMTHYSQNIGHWISCCGGIEHWHGMYNRSLKELADKLHVTLFDLRTAFKKKGDLSELINEDGLHPTATGYQAMAEILLSVLPSLCPTTEHLRA</sequence>
<dbReference type="PANTHER" id="PTHR30383">
    <property type="entry name" value="THIOESTERASE 1/PROTEASE 1/LYSOPHOSPHOLIPASE L1"/>
    <property type="match status" value="1"/>
</dbReference>
<dbReference type="SUPFAM" id="SSF52266">
    <property type="entry name" value="SGNH hydrolase"/>
    <property type="match status" value="1"/>
</dbReference>
<comment type="caution">
    <text evidence="2">The sequence shown here is derived from an EMBL/GenBank/DDBJ whole genome shotgun (WGS) entry which is preliminary data.</text>
</comment>
<dbReference type="RefSeq" id="WP_205006219.1">
    <property type="nucleotide sequence ID" value="NZ_CBCRXA010000009.1"/>
</dbReference>
<evidence type="ECO:0000313" key="2">
    <source>
        <dbReference type="EMBL" id="MBM7657899.1"/>
    </source>
</evidence>
<organism evidence="2 3">
    <name type="scientific">Sporolactobacillus spathodeae</name>
    <dbReference type="NCBI Taxonomy" id="1465502"/>
    <lineage>
        <taxon>Bacteria</taxon>
        <taxon>Bacillati</taxon>
        <taxon>Bacillota</taxon>
        <taxon>Bacilli</taxon>
        <taxon>Bacillales</taxon>
        <taxon>Sporolactobacillaceae</taxon>
        <taxon>Sporolactobacillus</taxon>
    </lineage>
</organism>
<protein>
    <submittedName>
        <fullName evidence="2">Lysophospholipase L1-like esterase</fullName>
    </submittedName>
</protein>